<evidence type="ECO:0000313" key="1">
    <source>
        <dbReference type="EMBL" id="MBP5855670.1"/>
    </source>
</evidence>
<dbReference type="EMBL" id="JAGMWN010000001">
    <property type="protein sequence ID" value="MBP5855670.1"/>
    <property type="molecule type" value="Genomic_DNA"/>
</dbReference>
<proteinExistence type="predicted"/>
<gene>
    <name evidence="1" type="ORF">KAJ83_01515</name>
</gene>
<reference evidence="1" key="1">
    <citation type="submission" date="2021-04" db="EMBL/GenBank/DDBJ databases">
        <authorList>
            <person name="Zhang D.-C."/>
        </authorList>
    </citation>
    <scope>NUCLEOTIDE SEQUENCE</scope>
    <source>
        <strain evidence="1">CGMCC 1.15697</strain>
    </source>
</reference>
<name>A0A8J7RWG5_9PROT</name>
<dbReference type="AlphaFoldDB" id="A0A8J7RWG5"/>
<accession>A0A8J7RWG5</accession>
<dbReference type="Proteomes" id="UP000672602">
    <property type="component" value="Unassembled WGS sequence"/>
</dbReference>
<dbReference type="RefSeq" id="WP_210680247.1">
    <property type="nucleotide sequence ID" value="NZ_JAGMWN010000001.1"/>
</dbReference>
<comment type="caution">
    <text evidence="1">The sequence shown here is derived from an EMBL/GenBank/DDBJ whole genome shotgun (WGS) entry which is preliminary data.</text>
</comment>
<organism evidence="1 2">
    <name type="scientific">Marivibrio halodurans</name>
    <dbReference type="NCBI Taxonomy" id="2039722"/>
    <lineage>
        <taxon>Bacteria</taxon>
        <taxon>Pseudomonadati</taxon>
        <taxon>Pseudomonadota</taxon>
        <taxon>Alphaproteobacteria</taxon>
        <taxon>Rhodospirillales</taxon>
        <taxon>Rhodospirillaceae</taxon>
        <taxon>Marivibrio</taxon>
    </lineage>
</organism>
<keyword evidence="2" id="KW-1185">Reference proteome</keyword>
<sequence>MTHEQAYNRMERVRMVLMAAAGEAAEARDQHEMGEGENARNCRDLLRHNLREVGQVLRAFDVDYPTGR</sequence>
<protein>
    <submittedName>
        <fullName evidence="1">Uncharacterized protein</fullName>
    </submittedName>
</protein>
<evidence type="ECO:0000313" key="2">
    <source>
        <dbReference type="Proteomes" id="UP000672602"/>
    </source>
</evidence>